<keyword evidence="4 10" id="KW-0808">Transferase</keyword>
<reference evidence="10 11" key="1">
    <citation type="submission" date="2020-02" db="EMBL/GenBank/DDBJ databases">
        <title>Complete genome sequence of the novel Campylobacter species Candidatus Campylobacter infans.</title>
        <authorList>
            <person name="Duim B."/>
            <person name="Zomer A."/>
            <person name="van der Graaf L."/>
            <person name="Wagenaar J."/>
        </authorList>
    </citation>
    <scope>NUCLEOTIDE SEQUENCE [LARGE SCALE GENOMIC DNA]</scope>
    <source>
        <strain evidence="10 11">19S00001</strain>
    </source>
</reference>
<evidence type="ECO:0000256" key="7">
    <source>
        <dbReference type="ARBA" id="ARBA00023315"/>
    </source>
</evidence>
<keyword evidence="7 10" id="KW-0012">Acyltransferase</keyword>
<dbReference type="CDD" id="cd03351">
    <property type="entry name" value="LbH_UDP-GlcNAc_AT"/>
    <property type="match status" value="1"/>
</dbReference>
<dbReference type="Gene3D" id="1.20.1180.10">
    <property type="entry name" value="Udp N-acetylglucosamine O-acyltransferase, C-terminal domain"/>
    <property type="match status" value="1"/>
</dbReference>
<evidence type="ECO:0000313" key="10">
    <source>
        <dbReference type="EMBL" id="QLI04625.1"/>
    </source>
</evidence>
<keyword evidence="5" id="KW-0677">Repeat</keyword>
<dbReference type="InterPro" id="IPR029098">
    <property type="entry name" value="Acetyltransf_C"/>
</dbReference>
<dbReference type="PIRSF" id="PIRSF000456">
    <property type="entry name" value="UDP-GlcNAc_acltr"/>
    <property type="match status" value="1"/>
</dbReference>
<dbReference type="InterPro" id="IPR001451">
    <property type="entry name" value="Hexapep"/>
</dbReference>
<dbReference type="PANTHER" id="PTHR43480:SF1">
    <property type="entry name" value="ACYL-[ACYL-CARRIER-PROTEIN]--UDP-N-ACETYLGLUCOSAMINE O-ACYLTRANSFERASE, MITOCHONDRIAL-RELATED"/>
    <property type="match status" value="1"/>
</dbReference>
<dbReference type="Pfam" id="PF00132">
    <property type="entry name" value="Hexapep"/>
    <property type="match status" value="1"/>
</dbReference>
<dbReference type="Proteomes" id="UP000509414">
    <property type="component" value="Chromosome"/>
</dbReference>
<dbReference type="InterPro" id="IPR011004">
    <property type="entry name" value="Trimer_LpxA-like_sf"/>
</dbReference>
<dbReference type="SUPFAM" id="SSF51161">
    <property type="entry name" value="Trimeric LpxA-like enzymes"/>
    <property type="match status" value="1"/>
</dbReference>
<accession>A0A7H9CH00</accession>
<dbReference type="Pfam" id="PF13720">
    <property type="entry name" value="Acetyltransf_11"/>
    <property type="match status" value="1"/>
</dbReference>
<keyword evidence="3" id="KW-0441">Lipid A biosynthesis</keyword>
<evidence type="ECO:0000256" key="2">
    <source>
        <dbReference type="ARBA" id="ARBA00022516"/>
    </source>
</evidence>
<evidence type="ECO:0000313" key="11">
    <source>
        <dbReference type="Proteomes" id="UP000509414"/>
    </source>
</evidence>
<dbReference type="Gene3D" id="2.160.10.10">
    <property type="entry name" value="Hexapeptide repeat proteins"/>
    <property type="match status" value="1"/>
</dbReference>
<name>A0A7H9CH00_9BACT</name>
<keyword evidence="11" id="KW-1185">Reference proteome</keyword>
<feature type="domain" description="UDP N-acetylglucosamine O-acyltransferase C-terminal" evidence="8">
    <location>
        <begin position="181"/>
        <end position="257"/>
    </location>
</feature>
<evidence type="ECO:0000256" key="1">
    <source>
        <dbReference type="ARBA" id="ARBA00022490"/>
    </source>
</evidence>
<keyword evidence="1" id="KW-0963">Cytoplasm</keyword>
<sequence>MKISPQAIIENGAKIGEGCVIEPYAFVGKNAVIEQNCTIKQGARIVGNTKIGQNSIIYSYAIIGDICQDISYAKSSSEGCGVVIGKNASIREFCTINSGTHKNDECDGYTLIGDNAFIMAYCHIAHDCRLGDNIILANNATLGGHVRLGDFVVVGGLTPIHQFVEVGEGCMIAGASALSQDIVPFCLAEGNRAYIRGLNLVGLRRRFDKEIVEAINKAYKFLFKGDLKDNARTLMEQNPNPQVLKMCEFILKTTRGIPLKKEING</sequence>
<proteinExistence type="predicted"/>
<organism evidence="10 11">
    <name type="scientific">Candidatus Campylobacter infans</name>
    <dbReference type="NCBI Taxonomy" id="2561898"/>
    <lineage>
        <taxon>Bacteria</taxon>
        <taxon>Pseudomonadati</taxon>
        <taxon>Campylobacterota</taxon>
        <taxon>Epsilonproteobacteria</taxon>
        <taxon>Campylobacterales</taxon>
        <taxon>Campylobacteraceae</taxon>
        <taxon>Campylobacter</taxon>
    </lineage>
</organism>
<evidence type="ECO:0000259" key="9">
    <source>
        <dbReference type="Pfam" id="PF25087"/>
    </source>
</evidence>
<dbReference type="PROSITE" id="PS00101">
    <property type="entry name" value="HEXAPEP_TRANSFERASES"/>
    <property type="match status" value="1"/>
</dbReference>
<evidence type="ECO:0000256" key="3">
    <source>
        <dbReference type="ARBA" id="ARBA00022556"/>
    </source>
</evidence>
<dbReference type="NCBIfam" id="TIGR01852">
    <property type="entry name" value="lipid_A_lpxA"/>
    <property type="match status" value="1"/>
</dbReference>
<feature type="domain" description="Mannose-1-phosphate guanyltransferase C-terminal" evidence="9">
    <location>
        <begin position="4"/>
        <end position="98"/>
    </location>
</feature>
<dbReference type="EC" id="2.3.1.129" evidence="10"/>
<dbReference type="GO" id="GO:0008780">
    <property type="term" value="F:acyl-[acyl-carrier-protein]-UDP-N-acetylglucosamine O-acyltransferase activity"/>
    <property type="evidence" value="ECO:0007669"/>
    <property type="project" value="UniProtKB-EC"/>
</dbReference>
<protein>
    <submittedName>
        <fullName evidence="10">UDP-N-acetylglucosamine acyltransferase</fullName>
        <ecNumber evidence="10">2.3.1.129</ecNumber>
    </submittedName>
</protein>
<evidence type="ECO:0000256" key="6">
    <source>
        <dbReference type="ARBA" id="ARBA00023098"/>
    </source>
</evidence>
<evidence type="ECO:0000256" key="4">
    <source>
        <dbReference type="ARBA" id="ARBA00022679"/>
    </source>
</evidence>
<dbReference type="InterPro" id="IPR056729">
    <property type="entry name" value="GMPPB_C"/>
</dbReference>
<gene>
    <name evidence="10" type="primary">lpxA</name>
    <name evidence="10" type="ORF">CINF_0072</name>
</gene>
<dbReference type="InterPro" id="IPR018357">
    <property type="entry name" value="Hexapep_transf_CS"/>
</dbReference>
<dbReference type="AlphaFoldDB" id="A0A7H9CH00"/>
<keyword evidence="6" id="KW-0443">Lipid metabolism</keyword>
<dbReference type="GO" id="GO:0009245">
    <property type="term" value="P:lipid A biosynthetic process"/>
    <property type="evidence" value="ECO:0007669"/>
    <property type="project" value="UniProtKB-KW"/>
</dbReference>
<dbReference type="KEGG" id="cinf:CINF_0072"/>
<dbReference type="RefSeq" id="WP_179975325.1">
    <property type="nucleotide sequence ID" value="NZ_CP049075.1"/>
</dbReference>
<keyword evidence="2" id="KW-0444">Lipid biosynthesis</keyword>
<dbReference type="InterPro" id="IPR010137">
    <property type="entry name" value="Lipid_A_LpxA"/>
</dbReference>
<dbReference type="Pfam" id="PF25087">
    <property type="entry name" value="GMPPB_C"/>
    <property type="match status" value="1"/>
</dbReference>
<dbReference type="EMBL" id="CP049075">
    <property type="protein sequence ID" value="QLI04625.1"/>
    <property type="molecule type" value="Genomic_DNA"/>
</dbReference>
<dbReference type="GO" id="GO:0016020">
    <property type="term" value="C:membrane"/>
    <property type="evidence" value="ECO:0007669"/>
    <property type="project" value="GOC"/>
</dbReference>
<evidence type="ECO:0000256" key="5">
    <source>
        <dbReference type="ARBA" id="ARBA00022737"/>
    </source>
</evidence>
<dbReference type="PANTHER" id="PTHR43480">
    <property type="entry name" value="ACYL-[ACYL-CARRIER-PROTEIN]--UDP-N-ACETYLGLUCOSAMINE O-ACYLTRANSFERASE"/>
    <property type="match status" value="1"/>
</dbReference>
<dbReference type="InterPro" id="IPR037157">
    <property type="entry name" value="Acetyltransf_C_sf"/>
</dbReference>
<dbReference type="NCBIfam" id="NF003657">
    <property type="entry name" value="PRK05289.1"/>
    <property type="match status" value="1"/>
</dbReference>
<evidence type="ECO:0000259" key="8">
    <source>
        <dbReference type="Pfam" id="PF13720"/>
    </source>
</evidence>